<feature type="region of interest" description="Disordered" evidence="1">
    <location>
        <begin position="562"/>
        <end position="586"/>
    </location>
</feature>
<feature type="compositionally biased region" description="Low complexity" evidence="1">
    <location>
        <begin position="32"/>
        <end position="42"/>
    </location>
</feature>
<dbReference type="EMBL" id="WOWK01000065">
    <property type="protein sequence ID" value="KAF0322074.1"/>
    <property type="molecule type" value="Genomic_DNA"/>
</dbReference>
<feature type="region of interest" description="Disordered" evidence="1">
    <location>
        <begin position="421"/>
        <end position="448"/>
    </location>
</feature>
<feature type="region of interest" description="Disordered" evidence="1">
    <location>
        <begin position="32"/>
        <end position="76"/>
    </location>
</feature>
<feature type="compositionally biased region" description="Basic and acidic residues" evidence="1">
    <location>
        <begin position="576"/>
        <end position="586"/>
    </location>
</feature>
<evidence type="ECO:0000313" key="3">
    <source>
        <dbReference type="Proteomes" id="UP000434172"/>
    </source>
</evidence>
<feature type="compositionally biased region" description="Basic and acidic residues" evidence="1">
    <location>
        <begin position="44"/>
        <end position="54"/>
    </location>
</feature>
<accession>A0A8H3ZJI0</accession>
<dbReference type="OrthoDB" id="3922785at2759"/>
<name>A0A8H3ZJI0_9PEZI</name>
<evidence type="ECO:0000256" key="1">
    <source>
        <dbReference type="SAM" id="MobiDB-lite"/>
    </source>
</evidence>
<feature type="region of interest" description="Disordered" evidence="1">
    <location>
        <begin position="1"/>
        <end position="20"/>
    </location>
</feature>
<reference evidence="2 3" key="1">
    <citation type="submission" date="2019-12" db="EMBL/GenBank/DDBJ databases">
        <title>A genome sequence resource for the geographically widespread anthracnose pathogen Colletotrichum asianum.</title>
        <authorList>
            <person name="Meng Y."/>
        </authorList>
    </citation>
    <scope>NUCLEOTIDE SEQUENCE [LARGE SCALE GENOMIC DNA]</scope>
    <source>
        <strain evidence="2 3">ICMP 18580</strain>
    </source>
</reference>
<feature type="compositionally biased region" description="Polar residues" evidence="1">
    <location>
        <begin position="427"/>
        <end position="448"/>
    </location>
</feature>
<proteinExistence type="predicted"/>
<dbReference type="Proteomes" id="UP000434172">
    <property type="component" value="Unassembled WGS sequence"/>
</dbReference>
<evidence type="ECO:0000313" key="2">
    <source>
        <dbReference type="EMBL" id="KAF0322074.1"/>
    </source>
</evidence>
<gene>
    <name evidence="2" type="ORF">GQ607_010800</name>
</gene>
<sequence>MTKAELAGTAHQHGVMGSHPMPLTAAALNAANKSNRGNSRRSSGIHENDNEYRQPAHTSRTADVAIGPRSNVRRNLHRPGLKIRRFGRSDFERFNEEKAVGDHTLLRRSSIGKVEIECNYRWKQARWGVLGPDKNPAGIVFIDISFGQPPEHNLSNATILITLSEDEPAPHSRFGRRKPVRTSLDSENAVQVTEYFGPHAIYGPQGISLETNERSFQPNIGAGGIVEIGGVGTRRNITRQYVDSWTFKGTQKRAKDGIGLRCLEWELTENDTERKPLHNHVFYTAFAFEHSGRPVNMRVEIGGRLKSKTERGKERFFRFCSRSGDKENVMVTQIDLSTARNDFREKLDQLAFGLNMDMQRINLEAIPVEMPGPTQATFEQVASDAIPDADETILNDLEEASDEGINELKEVLLQGTKRPPALKISQPECSGNSSSGDETLVNDSNDTISTKSADSKQIAWRIPEVMVLALIRWLILMLKAIGTTDPDLTGIPISAPTGDKAVAVRDIAIDRVKPGIPSRSSQQVESVPNGKLLDTTATRGVSAELLVPEPYDGRFESHRRRLSHVRVSGQDAAGMDLRRQDSRRWP</sequence>
<protein>
    <submittedName>
        <fullName evidence="2">Uncharacterized protein</fullName>
    </submittedName>
</protein>
<organism evidence="2 3">
    <name type="scientific">Colletotrichum asianum</name>
    <dbReference type="NCBI Taxonomy" id="702518"/>
    <lineage>
        <taxon>Eukaryota</taxon>
        <taxon>Fungi</taxon>
        <taxon>Dikarya</taxon>
        <taxon>Ascomycota</taxon>
        <taxon>Pezizomycotina</taxon>
        <taxon>Sordariomycetes</taxon>
        <taxon>Hypocreomycetidae</taxon>
        <taxon>Glomerellales</taxon>
        <taxon>Glomerellaceae</taxon>
        <taxon>Colletotrichum</taxon>
        <taxon>Colletotrichum gloeosporioides species complex</taxon>
    </lineage>
</organism>
<comment type="caution">
    <text evidence="2">The sequence shown here is derived from an EMBL/GenBank/DDBJ whole genome shotgun (WGS) entry which is preliminary data.</text>
</comment>
<keyword evidence="3" id="KW-1185">Reference proteome</keyword>
<dbReference type="AlphaFoldDB" id="A0A8H3ZJI0"/>